<dbReference type="InterPro" id="IPR038937">
    <property type="entry name" value="RopGEF"/>
</dbReference>
<dbReference type="InterPro" id="IPR005512">
    <property type="entry name" value="PRONE_dom"/>
</dbReference>
<dbReference type="Proteomes" id="UP000235145">
    <property type="component" value="Unassembled WGS sequence"/>
</dbReference>
<reference evidence="5 6" key="1">
    <citation type="journal article" date="2017" name="Nat. Commun.">
        <title>Genome assembly with in vitro proximity ligation data and whole-genome triplication in lettuce.</title>
        <authorList>
            <person name="Reyes-Chin-Wo S."/>
            <person name="Wang Z."/>
            <person name="Yang X."/>
            <person name="Kozik A."/>
            <person name="Arikit S."/>
            <person name="Song C."/>
            <person name="Xia L."/>
            <person name="Froenicke L."/>
            <person name="Lavelle D.O."/>
            <person name="Truco M.J."/>
            <person name="Xia R."/>
            <person name="Zhu S."/>
            <person name="Xu C."/>
            <person name="Xu H."/>
            <person name="Xu X."/>
            <person name="Cox K."/>
            <person name="Korf I."/>
            <person name="Meyers B.C."/>
            <person name="Michelmore R.W."/>
        </authorList>
    </citation>
    <scope>NUCLEOTIDE SEQUENCE [LARGE SCALE GENOMIC DNA]</scope>
    <source>
        <strain evidence="6">cv. Salinas</strain>
        <tissue evidence="5">Seedlings</tissue>
    </source>
</reference>
<protein>
    <recommendedName>
        <fullName evidence="4">PRONE domain-containing protein</fullName>
    </recommendedName>
</protein>
<evidence type="ECO:0000259" key="4">
    <source>
        <dbReference type="PROSITE" id="PS51334"/>
    </source>
</evidence>
<evidence type="ECO:0000313" key="5">
    <source>
        <dbReference type="EMBL" id="KAJ0199885.1"/>
    </source>
</evidence>
<feature type="region of interest" description="Disordered" evidence="3">
    <location>
        <begin position="51"/>
        <end position="116"/>
    </location>
</feature>
<dbReference type="GO" id="GO:0005886">
    <property type="term" value="C:plasma membrane"/>
    <property type="evidence" value="ECO:0000318"/>
    <property type="project" value="GO_Central"/>
</dbReference>
<dbReference type="FunFam" id="1.20.58.2010:FF:000001">
    <property type="entry name" value="Rop guanine nucleotide exchange factor 14"/>
    <property type="match status" value="1"/>
</dbReference>
<evidence type="ECO:0000256" key="3">
    <source>
        <dbReference type="SAM" id="MobiDB-lite"/>
    </source>
</evidence>
<name>A0A9R1X407_LACSA</name>
<evidence type="ECO:0000256" key="1">
    <source>
        <dbReference type="ARBA" id="ARBA00022658"/>
    </source>
</evidence>
<dbReference type="GO" id="GO:0005085">
    <property type="term" value="F:guanyl-nucleotide exchange factor activity"/>
    <property type="evidence" value="ECO:0000318"/>
    <property type="project" value="GO_Central"/>
</dbReference>
<comment type="caution">
    <text evidence="5">The sequence shown here is derived from an EMBL/GenBank/DDBJ whole genome shotgun (WGS) entry which is preliminary data.</text>
</comment>
<feature type="domain" description="PRONE" evidence="4">
    <location>
        <begin position="112"/>
        <end position="487"/>
    </location>
</feature>
<evidence type="ECO:0000313" key="6">
    <source>
        <dbReference type="Proteomes" id="UP000235145"/>
    </source>
</evidence>
<dbReference type="PANTHER" id="PTHR33101">
    <property type="entry name" value="ROP GUANINE NUCLEOTIDE EXCHANGE FACTOR 1"/>
    <property type="match status" value="1"/>
</dbReference>
<gene>
    <name evidence="5" type="ORF">LSAT_V11C600305530</name>
</gene>
<feature type="compositionally biased region" description="Low complexity" evidence="3">
    <location>
        <begin position="71"/>
        <end position="85"/>
    </location>
</feature>
<dbReference type="Gene3D" id="1.20.58.2010">
    <property type="entry name" value="PRONE domain, subdomain 1"/>
    <property type="match status" value="2"/>
</dbReference>
<accession>A0A9R1X407</accession>
<dbReference type="AlphaFoldDB" id="A0A9R1X407"/>
<organism evidence="5 6">
    <name type="scientific">Lactuca sativa</name>
    <name type="common">Garden lettuce</name>
    <dbReference type="NCBI Taxonomy" id="4236"/>
    <lineage>
        <taxon>Eukaryota</taxon>
        <taxon>Viridiplantae</taxon>
        <taxon>Streptophyta</taxon>
        <taxon>Embryophyta</taxon>
        <taxon>Tracheophyta</taxon>
        <taxon>Spermatophyta</taxon>
        <taxon>Magnoliopsida</taxon>
        <taxon>eudicotyledons</taxon>
        <taxon>Gunneridae</taxon>
        <taxon>Pentapetalae</taxon>
        <taxon>asterids</taxon>
        <taxon>campanulids</taxon>
        <taxon>Asterales</taxon>
        <taxon>Asteraceae</taxon>
        <taxon>Cichorioideae</taxon>
        <taxon>Cichorieae</taxon>
        <taxon>Lactucinae</taxon>
        <taxon>Lactuca</taxon>
    </lineage>
</organism>
<evidence type="ECO:0000256" key="2">
    <source>
        <dbReference type="PROSITE-ProRule" id="PRU00663"/>
    </source>
</evidence>
<dbReference type="Pfam" id="PF03759">
    <property type="entry name" value="PRONE"/>
    <property type="match status" value="1"/>
</dbReference>
<keyword evidence="1 2" id="KW-0344">Guanine-nucleotide releasing factor</keyword>
<sequence>MVLLRRRLACCTWNREIGNSIDFDQTPNGIMTYNGLESCILNANSCEDESVTSRGDECPTIDSLDEEDDSSCSSSNNASGGSFSSQWTIMKRDGHEQQPDEWEYSESVTKEKVSPKPQISDVEIMKEKFAKLLLGEDTTGGRKGHSSALALSNSITKLAGSVFGELWKLEALGDERKSKWRREMEWLLAPTNYMVELVPAKQYDFVHIPFNIESKQIMRPKARGDIHMNLPALRKLDSMLLETLDSMKNSEFWYEEGGVHLQTDKRNNRGWLPVPQVPINGLSNGERKKLLNQAKLVHQIFKAAKSINETILIEMPIPKIIGDALPKSGKASLGDDLYKTLNTISSSAIGMLNLLHLKSEQAALETINRLETAIYAWKEKIMEQTNASKSPARARTSWSLKDPSMELDKMEFLINRAQVLLQQIRIRYPNLPQTFLDVMKIQYGKDIGHAILEAYSRVLGNLAFNILTRIGDIAQQDVLIDPNSLLIATNTLPVPGIKNVSGISGNVYSISARHTPTLMDNINNIQIQPQGKFSLLKAEKASYASSLLSDDQSNTNSVAATPIPSPRCCLGKEACFTPPKMSP</sequence>
<dbReference type="PANTHER" id="PTHR33101:SF80">
    <property type="entry name" value="RHO GUANYL-NUCLEOTIDE EXCHANGE FACTOR 14-RELATED"/>
    <property type="match status" value="1"/>
</dbReference>
<dbReference type="EMBL" id="NBSK02000006">
    <property type="protein sequence ID" value="KAJ0199885.1"/>
    <property type="molecule type" value="Genomic_DNA"/>
</dbReference>
<dbReference type="PROSITE" id="PS51334">
    <property type="entry name" value="PRONE"/>
    <property type="match status" value="1"/>
</dbReference>
<keyword evidence="6" id="KW-1185">Reference proteome</keyword>
<proteinExistence type="predicted"/>
<dbReference type="FunFam" id="1.20.58.2010:FF:000003">
    <property type="entry name" value="Rop guanine nucleotide exchange factor 14"/>
    <property type="match status" value="1"/>
</dbReference>